<keyword evidence="2" id="KW-0472">Membrane</keyword>
<dbReference type="InterPro" id="IPR008756">
    <property type="entry name" value="Peptidase_M56"/>
</dbReference>
<evidence type="ECO:0000259" key="4">
    <source>
        <dbReference type="Pfam" id="PF05569"/>
    </source>
</evidence>
<evidence type="ECO:0000256" key="1">
    <source>
        <dbReference type="ARBA" id="ARBA00011075"/>
    </source>
</evidence>
<accession>A0A1D8GFB3</accession>
<dbReference type="PANTHER" id="PTHR34978">
    <property type="entry name" value="POSSIBLE SENSOR-TRANSDUCER PROTEIN BLAR"/>
    <property type="match status" value="1"/>
</dbReference>
<comment type="similarity">
    <text evidence="1">Belongs to the peptidase M56 family.</text>
</comment>
<keyword evidence="2" id="KW-0812">Transmembrane</keyword>
<dbReference type="CDD" id="cd07341">
    <property type="entry name" value="M56_BlaR1_MecR1_like"/>
    <property type="match status" value="1"/>
</dbReference>
<reference evidence="5 6" key="1">
    <citation type="submission" date="2016-09" db="EMBL/GenBank/DDBJ databases">
        <title>Genomic analysis reveals versatility of anaerobic energy metabolism of Geosporobacter ferrireducens IRF9 of phylum Firmicutes.</title>
        <authorList>
            <person name="Kim S.-J."/>
        </authorList>
    </citation>
    <scope>NUCLEOTIDE SEQUENCE [LARGE SCALE GENOMIC DNA]</scope>
    <source>
        <strain evidence="5 6">IRF9</strain>
    </source>
</reference>
<keyword evidence="2" id="KW-1133">Transmembrane helix</keyword>
<gene>
    <name evidence="5" type="ORF">Gferi_08265</name>
</gene>
<dbReference type="PANTHER" id="PTHR34978:SF3">
    <property type="entry name" value="SLR0241 PROTEIN"/>
    <property type="match status" value="1"/>
</dbReference>
<dbReference type="Gene3D" id="3.40.710.10">
    <property type="entry name" value="DD-peptidase/beta-lactamase superfamily"/>
    <property type="match status" value="1"/>
</dbReference>
<feature type="transmembrane region" description="Helical" evidence="2">
    <location>
        <begin position="221"/>
        <end position="244"/>
    </location>
</feature>
<dbReference type="Pfam" id="PF05569">
    <property type="entry name" value="Peptidase_M56"/>
    <property type="match status" value="1"/>
</dbReference>
<dbReference type="Pfam" id="PF00905">
    <property type="entry name" value="Transpeptidase"/>
    <property type="match status" value="1"/>
</dbReference>
<dbReference type="STRING" id="1424294.Gferi_08265"/>
<evidence type="ECO:0000256" key="2">
    <source>
        <dbReference type="SAM" id="Phobius"/>
    </source>
</evidence>
<evidence type="ECO:0000313" key="6">
    <source>
        <dbReference type="Proteomes" id="UP000095743"/>
    </source>
</evidence>
<dbReference type="SUPFAM" id="SSF56601">
    <property type="entry name" value="beta-lactamase/transpeptidase-like"/>
    <property type="match status" value="1"/>
</dbReference>
<feature type="transmembrane region" description="Helical" evidence="2">
    <location>
        <begin position="6"/>
        <end position="31"/>
    </location>
</feature>
<feature type="transmembrane region" description="Helical" evidence="2">
    <location>
        <begin position="43"/>
        <end position="67"/>
    </location>
</feature>
<dbReference type="InterPro" id="IPR052173">
    <property type="entry name" value="Beta-lactam_resp_regulator"/>
</dbReference>
<sequence>MEAPIFFSWLISTSFMASITACIILVLKVIFEHRLSAQWHYSIWFLLVARLALPSIFTSPFSIFNIYRFLNKTAGKPVDMGPLQTVIRNTPLHKGIWQPMEDYTLSVSRISMNALFFVWVVGVIYTLSYISICNISTMRIIKGSKWVCEKEPLEVLEKCKENLSIRKNIPVIQSYHIKSPALFGLLNPRIILPAHFYSRLSSDDLRYIFFHELIHYKNRDILVNLIICIIEVLHWFNPIVWYGFKRMRQDRELACDAAVLELLNDKEYYHYGTAIIKLLESTKLSPYAYSMAAVSSNKALMTKRINRIVTFRKESKLRRITGFILSVLLSFVVLTNSESISYTGSSKAQAEMPQNVIFEDLDNYFQGYDGSFVLLDANKDIYYIYNEKRSRERVSPCSTYKIISSLIGLETGRLRDKDTKIPWDGIIYPFEPWSQDHTLETAFSYSVDWYFEKFTDEIERDKIMDYMKKIGYGNSDISGKQNFWQESSLKISPIEQVDVLLRLYKSQLPFSQKNIDTVKHIMKVVEMEGSVLSGKTGTGIVNGKSINGWYIGYLERGQQVYIFAVNIQGLDNTSGQQARDITMSILTDKGFI</sequence>
<evidence type="ECO:0000313" key="5">
    <source>
        <dbReference type="EMBL" id="AOT69572.1"/>
    </source>
</evidence>
<dbReference type="RefSeq" id="WP_069975399.1">
    <property type="nucleotide sequence ID" value="NZ_CP017269.1"/>
</dbReference>
<dbReference type="GO" id="GO:0008658">
    <property type="term" value="F:penicillin binding"/>
    <property type="evidence" value="ECO:0007669"/>
    <property type="project" value="InterPro"/>
</dbReference>
<keyword evidence="6" id="KW-1185">Reference proteome</keyword>
<dbReference type="OrthoDB" id="9762883at2"/>
<dbReference type="InterPro" id="IPR001460">
    <property type="entry name" value="PCN-bd_Tpept"/>
</dbReference>
<proteinExistence type="inferred from homology"/>
<dbReference type="NCBIfam" id="NF000326">
    <property type="entry name" value="blaR1_generic"/>
    <property type="match status" value="1"/>
</dbReference>
<dbReference type="AlphaFoldDB" id="A0A1D8GFB3"/>
<feature type="transmembrane region" description="Helical" evidence="2">
    <location>
        <begin position="110"/>
        <end position="132"/>
    </location>
</feature>
<dbReference type="Proteomes" id="UP000095743">
    <property type="component" value="Chromosome"/>
</dbReference>
<feature type="domain" description="Peptidase M56" evidence="4">
    <location>
        <begin position="10"/>
        <end position="306"/>
    </location>
</feature>
<dbReference type="EMBL" id="CP017269">
    <property type="protein sequence ID" value="AOT69572.1"/>
    <property type="molecule type" value="Genomic_DNA"/>
</dbReference>
<evidence type="ECO:0008006" key="7">
    <source>
        <dbReference type="Google" id="ProtNLM"/>
    </source>
</evidence>
<dbReference type="KEGG" id="gfe:Gferi_08265"/>
<protein>
    <recommendedName>
        <fullName evidence="7">BlaR1 family beta-lactam sensor/signal transducer</fullName>
    </recommendedName>
</protein>
<organism evidence="5 6">
    <name type="scientific">Geosporobacter ferrireducens</name>
    <dbReference type="NCBI Taxonomy" id="1424294"/>
    <lineage>
        <taxon>Bacteria</taxon>
        <taxon>Bacillati</taxon>
        <taxon>Bacillota</taxon>
        <taxon>Clostridia</taxon>
        <taxon>Peptostreptococcales</taxon>
        <taxon>Thermotaleaceae</taxon>
        <taxon>Geosporobacter</taxon>
    </lineage>
</organism>
<name>A0A1D8GFB3_9FIRM</name>
<feature type="domain" description="Penicillin-binding protein transpeptidase" evidence="3">
    <location>
        <begin position="370"/>
        <end position="585"/>
    </location>
</feature>
<evidence type="ECO:0000259" key="3">
    <source>
        <dbReference type="Pfam" id="PF00905"/>
    </source>
</evidence>
<dbReference type="InterPro" id="IPR012338">
    <property type="entry name" value="Beta-lactam/transpept-like"/>
</dbReference>